<dbReference type="Proteomes" id="UP001501358">
    <property type="component" value="Unassembled WGS sequence"/>
</dbReference>
<gene>
    <name evidence="8" type="ORF">GCM10010406_13980</name>
</gene>
<evidence type="ECO:0000256" key="4">
    <source>
        <dbReference type="ARBA" id="ARBA00023136"/>
    </source>
</evidence>
<proteinExistence type="predicted"/>
<accession>A0ABN3L764</accession>
<protein>
    <submittedName>
        <fullName evidence="8">MFS transporter</fullName>
    </submittedName>
</protein>
<dbReference type="InterPro" id="IPR036259">
    <property type="entry name" value="MFS_trans_sf"/>
</dbReference>
<dbReference type="PROSITE" id="PS50850">
    <property type="entry name" value="MFS"/>
    <property type="match status" value="1"/>
</dbReference>
<comment type="subcellular location">
    <subcellularLocation>
        <location evidence="1">Cell membrane</location>
        <topology evidence="1">Multi-pass membrane protein</topology>
    </subcellularLocation>
</comment>
<feature type="compositionally biased region" description="Low complexity" evidence="5">
    <location>
        <begin position="14"/>
        <end position="24"/>
    </location>
</feature>
<dbReference type="Gene3D" id="1.20.1250.20">
    <property type="entry name" value="MFS general substrate transporter like domains"/>
    <property type="match status" value="2"/>
</dbReference>
<reference evidence="8 9" key="1">
    <citation type="journal article" date="2019" name="Int. J. Syst. Evol. Microbiol.">
        <title>The Global Catalogue of Microorganisms (GCM) 10K type strain sequencing project: providing services to taxonomists for standard genome sequencing and annotation.</title>
        <authorList>
            <consortium name="The Broad Institute Genomics Platform"/>
            <consortium name="The Broad Institute Genome Sequencing Center for Infectious Disease"/>
            <person name="Wu L."/>
            <person name="Ma J."/>
        </authorList>
    </citation>
    <scope>NUCLEOTIDE SEQUENCE [LARGE SCALE GENOMIC DNA]</scope>
    <source>
        <strain evidence="8 9">JCM 6307</strain>
    </source>
</reference>
<comment type="caution">
    <text evidence="8">The sequence shown here is derived from an EMBL/GenBank/DDBJ whole genome shotgun (WGS) entry which is preliminary data.</text>
</comment>
<sequence length="475" mass="47587">MRAVCPGRMRTNRAGRAAEARPGPAVSVVRPTRAPYRLTWHTAGVTKETEPVQPLAQDVPPLIPEPPADLAAVRRRTTAVLVGSQVLGGLGVATGVALAALLARDLSGSDAMAGLAMTASVVGSAMAALPMAALMARKGRRPGLVLGYLTAAVGAVVVVLAAVLEVFPLMLVGMAAFGAASAAGLQARYGAVDLAEPDRRGRAISLVVWSTTVGSVLGPNIAGPADRSVAGLGVPPMAGPFLWAAAVFLVAGAGVFLLLRPDPLLVARSLEPQAPGGAKHGTLRDGLAAVTGSSGALLAVAAVAVSHAVMVSIMVMTPVDLGHHGASIELIGLVISIHIAGMYAFSPVMGRLSDRFGRPPVILLAVVLLGLAALLAGTAGHDHVRSAAGLFLLGLGWSAGLVAGSALLTDAVPQPARAAAQGLSDLVMNVAAAVGGVLAGVITATAGYSWLNASAALLLVPLAVAAMRLRARTRA</sequence>
<evidence type="ECO:0000259" key="7">
    <source>
        <dbReference type="PROSITE" id="PS50850"/>
    </source>
</evidence>
<organism evidence="8 9">
    <name type="scientific">Streptomyces thermolineatus</name>
    <dbReference type="NCBI Taxonomy" id="44033"/>
    <lineage>
        <taxon>Bacteria</taxon>
        <taxon>Bacillati</taxon>
        <taxon>Actinomycetota</taxon>
        <taxon>Actinomycetes</taxon>
        <taxon>Kitasatosporales</taxon>
        <taxon>Streptomycetaceae</taxon>
        <taxon>Streptomyces</taxon>
    </lineage>
</organism>
<feature type="region of interest" description="Disordered" evidence="5">
    <location>
        <begin position="1"/>
        <end position="24"/>
    </location>
</feature>
<feature type="transmembrane region" description="Helical" evidence="6">
    <location>
        <begin position="287"/>
        <end position="310"/>
    </location>
</feature>
<dbReference type="EMBL" id="BAAATA010000006">
    <property type="protein sequence ID" value="GAA2479052.1"/>
    <property type="molecule type" value="Genomic_DNA"/>
</dbReference>
<evidence type="ECO:0000256" key="1">
    <source>
        <dbReference type="ARBA" id="ARBA00004651"/>
    </source>
</evidence>
<keyword evidence="2 6" id="KW-0812">Transmembrane</keyword>
<name>A0ABN3L764_9ACTN</name>
<feature type="transmembrane region" description="Helical" evidence="6">
    <location>
        <begin position="423"/>
        <end position="444"/>
    </location>
</feature>
<keyword evidence="4 6" id="KW-0472">Membrane</keyword>
<dbReference type="PANTHER" id="PTHR23534">
    <property type="entry name" value="MFS PERMEASE"/>
    <property type="match status" value="1"/>
</dbReference>
<feature type="transmembrane region" description="Helical" evidence="6">
    <location>
        <begin position="361"/>
        <end position="381"/>
    </location>
</feature>
<feature type="transmembrane region" description="Helical" evidence="6">
    <location>
        <begin position="170"/>
        <end position="191"/>
    </location>
</feature>
<dbReference type="PANTHER" id="PTHR23534:SF1">
    <property type="entry name" value="MAJOR FACILITATOR SUPERFAMILY PROTEIN"/>
    <property type="match status" value="1"/>
</dbReference>
<feature type="transmembrane region" description="Helical" evidence="6">
    <location>
        <begin position="79"/>
        <end position="103"/>
    </location>
</feature>
<feature type="transmembrane region" description="Helical" evidence="6">
    <location>
        <begin position="143"/>
        <end position="164"/>
    </location>
</feature>
<feature type="transmembrane region" description="Helical" evidence="6">
    <location>
        <begin position="241"/>
        <end position="259"/>
    </location>
</feature>
<feature type="transmembrane region" description="Helical" evidence="6">
    <location>
        <begin position="203"/>
        <end position="221"/>
    </location>
</feature>
<evidence type="ECO:0000313" key="8">
    <source>
        <dbReference type="EMBL" id="GAA2479052.1"/>
    </source>
</evidence>
<evidence type="ECO:0000256" key="6">
    <source>
        <dbReference type="SAM" id="Phobius"/>
    </source>
</evidence>
<dbReference type="InterPro" id="IPR020846">
    <property type="entry name" value="MFS_dom"/>
</dbReference>
<evidence type="ECO:0000313" key="9">
    <source>
        <dbReference type="Proteomes" id="UP001501358"/>
    </source>
</evidence>
<dbReference type="SUPFAM" id="SSF103473">
    <property type="entry name" value="MFS general substrate transporter"/>
    <property type="match status" value="1"/>
</dbReference>
<evidence type="ECO:0000256" key="2">
    <source>
        <dbReference type="ARBA" id="ARBA00022692"/>
    </source>
</evidence>
<feature type="domain" description="Major facilitator superfamily (MFS) profile" evidence="7">
    <location>
        <begin position="77"/>
        <end position="474"/>
    </location>
</feature>
<evidence type="ECO:0000256" key="5">
    <source>
        <dbReference type="SAM" id="MobiDB-lite"/>
    </source>
</evidence>
<keyword evidence="3 6" id="KW-1133">Transmembrane helix</keyword>
<dbReference type="InterPro" id="IPR011701">
    <property type="entry name" value="MFS"/>
</dbReference>
<feature type="transmembrane region" description="Helical" evidence="6">
    <location>
        <begin position="450"/>
        <end position="469"/>
    </location>
</feature>
<feature type="transmembrane region" description="Helical" evidence="6">
    <location>
        <begin position="387"/>
        <end position="411"/>
    </location>
</feature>
<evidence type="ECO:0000256" key="3">
    <source>
        <dbReference type="ARBA" id="ARBA00022989"/>
    </source>
</evidence>
<keyword evidence="9" id="KW-1185">Reference proteome</keyword>
<feature type="transmembrane region" description="Helical" evidence="6">
    <location>
        <begin position="115"/>
        <end position="136"/>
    </location>
</feature>
<dbReference type="Pfam" id="PF07690">
    <property type="entry name" value="MFS_1"/>
    <property type="match status" value="1"/>
</dbReference>
<feature type="transmembrane region" description="Helical" evidence="6">
    <location>
        <begin position="330"/>
        <end position="349"/>
    </location>
</feature>